<dbReference type="RefSeq" id="WP_208555471.1">
    <property type="nucleotide sequence ID" value="NZ_CP072011.1"/>
</dbReference>
<proteinExistence type="predicted"/>
<reference evidence="3" key="1">
    <citation type="book" date="2019" name="MICROBIAL BIOTECHNOLOGY" publisher="Unknown Publisher">
        <title>Optimization of recombineering for directed mutagenesis of bacteria Pseudomonas corrugata 3'.</title>
        <authorList>
            <person name="Buinitskaja S.V."/>
            <person name="Pilipenok N."/>
            <person name="Valentovich L.N."/>
        </authorList>
    </citation>
    <scope>NUCLEOTIDE SEQUENCE</scope>
    <source>
        <strain evidence="3">3prime</strain>
    </source>
</reference>
<sequence length="375" mass="43795">MHHKKYQVCTRCVMDTSAPDIFFDSNGICNFCSYFEKQVSKVVFVSEEERATRRKIFIDKVKQAGKGKRYDCVMGLSGGVDSSYALDLAVKEGLRPLAVHMDNNWNSELAASNIKNLVSGLNVDLYTHVIEWPEYKRLMQAFFDADVIDVELLYDNAMLAVNFAQARKYGIKYILSGSNSATEGMPMPEGWNWRKWDKKNIKALGALGGVKLKTFPSVGTFDYIVNRLVRQIQWVSYLDFYDYQKNQALDELERRYGYKRYPYKHYESIFTRFYQGYLLPEKFGVDKRKLHLATLVMSGQMTRDEALARLEESPYPSQDGLETDKKYFLKKMGWDESTLKAYIERPEKRHDEYPSDRALWDGMKKIYHEYIRKTS</sequence>
<dbReference type="Proteomes" id="UP000663914">
    <property type="component" value="Chromosome"/>
</dbReference>
<dbReference type="InterPro" id="IPR020022">
    <property type="entry name" value="N-acetyl_sugar_amidoTrfase"/>
</dbReference>
<keyword evidence="1" id="KW-0436">Ligase</keyword>
<evidence type="ECO:0000313" key="3">
    <source>
        <dbReference type="EMBL" id="QTH16006.1"/>
    </source>
</evidence>
<evidence type="ECO:0000259" key="2">
    <source>
        <dbReference type="Pfam" id="PF02540"/>
    </source>
</evidence>
<keyword evidence="3" id="KW-0808">Transferase</keyword>
<dbReference type="Gene3D" id="3.40.50.620">
    <property type="entry name" value="HUPs"/>
    <property type="match status" value="1"/>
</dbReference>
<evidence type="ECO:0000313" key="4">
    <source>
        <dbReference type="Proteomes" id="UP000663914"/>
    </source>
</evidence>
<evidence type="ECO:0000256" key="1">
    <source>
        <dbReference type="ARBA" id="ARBA00022598"/>
    </source>
</evidence>
<dbReference type="GO" id="GO:0016874">
    <property type="term" value="F:ligase activity"/>
    <property type="evidence" value="ECO:0007669"/>
    <property type="project" value="UniProtKB-KW"/>
</dbReference>
<dbReference type="SUPFAM" id="SSF52402">
    <property type="entry name" value="Adenine nucleotide alpha hydrolases-like"/>
    <property type="match status" value="1"/>
</dbReference>
<dbReference type="InterPro" id="IPR022310">
    <property type="entry name" value="NAD/GMP_synthase"/>
</dbReference>
<gene>
    <name evidence="3" type="ORF">C4C32_08930</name>
</gene>
<dbReference type="Pfam" id="PF02540">
    <property type="entry name" value="NAD_synthase"/>
    <property type="match status" value="1"/>
</dbReference>
<protein>
    <submittedName>
        <fullName evidence="3">N-acetyl sugar amidotransferase</fullName>
    </submittedName>
</protein>
<reference evidence="3" key="2">
    <citation type="submission" date="2021-03" db="EMBL/GenBank/DDBJ databases">
        <authorList>
            <person name="Valentovich L.N."/>
            <person name="Akhremchuk A.E."/>
            <person name="Miamin V.E."/>
        </authorList>
    </citation>
    <scope>NUCLEOTIDE SEQUENCE</scope>
    <source>
        <strain evidence="3">3prime</strain>
    </source>
</reference>
<accession>A0A8B6UVS9</accession>
<dbReference type="GO" id="GO:0006163">
    <property type="term" value="P:purine nucleotide metabolic process"/>
    <property type="evidence" value="ECO:0007669"/>
    <property type="project" value="UniProtKB-ARBA"/>
</dbReference>
<dbReference type="NCBIfam" id="TIGR03573">
    <property type="entry name" value="WbuX"/>
    <property type="match status" value="1"/>
</dbReference>
<dbReference type="GO" id="GO:0016740">
    <property type="term" value="F:transferase activity"/>
    <property type="evidence" value="ECO:0007669"/>
    <property type="project" value="UniProtKB-KW"/>
</dbReference>
<dbReference type="EMBL" id="CP072011">
    <property type="protein sequence ID" value="QTH16006.1"/>
    <property type="molecule type" value="Genomic_DNA"/>
</dbReference>
<dbReference type="InterPro" id="IPR014729">
    <property type="entry name" value="Rossmann-like_a/b/a_fold"/>
</dbReference>
<dbReference type="AlphaFoldDB" id="A0A8B6UVS9"/>
<organism evidence="3 4">
    <name type="scientific">Pseudomonas corrugata</name>
    <dbReference type="NCBI Taxonomy" id="47879"/>
    <lineage>
        <taxon>Bacteria</taxon>
        <taxon>Pseudomonadati</taxon>
        <taxon>Pseudomonadota</taxon>
        <taxon>Gammaproteobacteria</taxon>
        <taxon>Pseudomonadales</taxon>
        <taxon>Pseudomonadaceae</taxon>
        <taxon>Pseudomonas</taxon>
    </lineage>
</organism>
<feature type="domain" description="NAD/GMP synthase" evidence="2">
    <location>
        <begin position="60"/>
        <end position="141"/>
    </location>
</feature>
<name>A0A8B6UVS9_9PSED</name>